<dbReference type="Proteomes" id="UP000002892">
    <property type="component" value="Chromosome"/>
</dbReference>
<sequence>MPDNKLLKTINIRESLLEEFDEEIFNALVEKNSHTNAFCFWVEEQDEGRRNRGVE</sequence>
<protein>
    <submittedName>
        <fullName evidence="1">Uncharacterized protein</fullName>
    </submittedName>
</protein>
<dbReference type="KEGG" id="dai:Desaci_1405"/>
<evidence type="ECO:0000313" key="1">
    <source>
        <dbReference type="EMBL" id="AFM40428.1"/>
    </source>
</evidence>
<dbReference type="HOGENOM" id="CLU_3024649_0_0_9"/>
<accession>I4D3Q4</accession>
<reference evidence="1 2" key="1">
    <citation type="journal article" date="2012" name="J. Bacteriol.">
        <title>Complete genome sequences of Desulfosporosinus orientis DSM765T, Desulfosporosinus youngiae DSM17734T, Desulfosporosinus meridiei DSM13257T, and Desulfosporosinus acidiphilus DSM22704T.</title>
        <authorList>
            <person name="Pester M."/>
            <person name="Brambilla E."/>
            <person name="Alazard D."/>
            <person name="Rattei T."/>
            <person name="Weinmaier T."/>
            <person name="Han J."/>
            <person name="Lucas S."/>
            <person name="Lapidus A."/>
            <person name="Cheng J.F."/>
            <person name="Goodwin L."/>
            <person name="Pitluck S."/>
            <person name="Peters L."/>
            <person name="Ovchinnikova G."/>
            <person name="Teshima H."/>
            <person name="Detter J.C."/>
            <person name="Han C.S."/>
            <person name="Tapia R."/>
            <person name="Land M.L."/>
            <person name="Hauser L."/>
            <person name="Kyrpides N.C."/>
            <person name="Ivanova N.N."/>
            <person name="Pagani I."/>
            <person name="Huntmann M."/>
            <person name="Wei C.L."/>
            <person name="Davenport K.W."/>
            <person name="Daligault H."/>
            <person name="Chain P.S."/>
            <person name="Chen A."/>
            <person name="Mavromatis K."/>
            <person name="Markowitz V."/>
            <person name="Szeto E."/>
            <person name="Mikhailova N."/>
            <person name="Pati A."/>
            <person name="Wagner M."/>
            <person name="Woyke T."/>
            <person name="Ollivier B."/>
            <person name="Klenk H.P."/>
            <person name="Spring S."/>
            <person name="Loy A."/>
        </authorList>
    </citation>
    <scope>NUCLEOTIDE SEQUENCE [LARGE SCALE GENOMIC DNA]</scope>
    <source>
        <strain evidence="2">DSM 22704 / JCM 16185 / SJ4</strain>
    </source>
</reference>
<dbReference type="RefSeq" id="WP_014826435.1">
    <property type="nucleotide sequence ID" value="NC_018068.1"/>
</dbReference>
<evidence type="ECO:0000313" key="2">
    <source>
        <dbReference type="Proteomes" id="UP000002892"/>
    </source>
</evidence>
<keyword evidence="2" id="KW-1185">Reference proteome</keyword>
<proteinExistence type="predicted"/>
<name>I4D3Q4_DESAJ</name>
<dbReference type="EMBL" id="CP003639">
    <property type="protein sequence ID" value="AFM40428.1"/>
    <property type="molecule type" value="Genomic_DNA"/>
</dbReference>
<gene>
    <name evidence="1" type="ordered locus">Desaci_1405</name>
</gene>
<dbReference type="AlphaFoldDB" id="I4D3Q4"/>
<organism evidence="1 2">
    <name type="scientific">Desulfosporosinus acidiphilus (strain DSM 22704 / JCM 16185 / SJ4)</name>
    <dbReference type="NCBI Taxonomy" id="646529"/>
    <lineage>
        <taxon>Bacteria</taxon>
        <taxon>Bacillati</taxon>
        <taxon>Bacillota</taxon>
        <taxon>Clostridia</taxon>
        <taxon>Eubacteriales</taxon>
        <taxon>Desulfitobacteriaceae</taxon>
        <taxon>Desulfosporosinus</taxon>
    </lineage>
</organism>